<feature type="region of interest" description="Disordered" evidence="1">
    <location>
        <begin position="69"/>
        <end position="99"/>
    </location>
</feature>
<gene>
    <name evidence="2" type="ORF">B0T14DRAFT_84660</name>
</gene>
<accession>A0AA39XHV2</accession>
<comment type="caution">
    <text evidence="2">The sequence shown here is derived from an EMBL/GenBank/DDBJ whole genome shotgun (WGS) entry which is preliminary data.</text>
</comment>
<name>A0AA39XHV2_9PEZI</name>
<dbReference type="AlphaFoldDB" id="A0AA39XHV2"/>
<reference evidence="2" key="1">
    <citation type="submission" date="2023-06" db="EMBL/GenBank/DDBJ databases">
        <title>Genome-scale phylogeny and comparative genomics of the fungal order Sordariales.</title>
        <authorList>
            <consortium name="Lawrence Berkeley National Laboratory"/>
            <person name="Hensen N."/>
            <person name="Bonometti L."/>
            <person name="Westerberg I."/>
            <person name="Brannstrom I.O."/>
            <person name="Guillou S."/>
            <person name="Cros-Aarteil S."/>
            <person name="Calhoun S."/>
            <person name="Haridas S."/>
            <person name="Kuo A."/>
            <person name="Mondo S."/>
            <person name="Pangilinan J."/>
            <person name="Riley R."/>
            <person name="Labutti K."/>
            <person name="Andreopoulos B."/>
            <person name="Lipzen A."/>
            <person name="Chen C."/>
            <person name="Yanf M."/>
            <person name="Daum C."/>
            <person name="Ng V."/>
            <person name="Clum A."/>
            <person name="Steindorff A."/>
            <person name="Ohm R."/>
            <person name="Martin F."/>
            <person name="Silar P."/>
            <person name="Natvig D."/>
            <person name="Lalanne C."/>
            <person name="Gautier V."/>
            <person name="Ament-Velasquez S.L."/>
            <person name="Kruys A."/>
            <person name="Hutchinson M.I."/>
            <person name="Powell A.J."/>
            <person name="Barry K."/>
            <person name="Miller A.N."/>
            <person name="Grigoriev I.V."/>
            <person name="Debuchy R."/>
            <person name="Gladieux P."/>
            <person name="Thoren M.H."/>
            <person name="Johannesson H."/>
        </authorList>
    </citation>
    <scope>NUCLEOTIDE SEQUENCE</scope>
    <source>
        <strain evidence="2">CBS 606.72</strain>
    </source>
</reference>
<keyword evidence="3" id="KW-1185">Reference proteome</keyword>
<evidence type="ECO:0000313" key="2">
    <source>
        <dbReference type="EMBL" id="KAK0633970.1"/>
    </source>
</evidence>
<proteinExistence type="predicted"/>
<sequence>MYNNCTVPRWDESDVGLCSAVELPTQHNLSMPIRLPAPRLPASPPPSLNSFALSPQLVRPQIASFATPHLDTSAGSTRPHDRHEPVPPDDTPSHLYVDPKPVDERLNLQHDETLVPRSYIDAVKGPAPQIASASFFLYDFSERLSKQCHIEPGPQEKTVACLPSPFAIHMMLGNVTAVRGKLKEIKDLVEFAGWNTVKEARASCAAATSGSAKCGSGEDTGAGAEAVEAGGDGCVSGAVKSPGSDLGSGSGKKKKRKGGSVQGGRIKVHIFSALLTVGSPFF</sequence>
<evidence type="ECO:0000256" key="1">
    <source>
        <dbReference type="SAM" id="MobiDB-lite"/>
    </source>
</evidence>
<protein>
    <submittedName>
        <fullName evidence="2">Uncharacterized protein</fullName>
    </submittedName>
</protein>
<feature type="region of interest" description="Disordered" evidence="1">
    <location>
        <begin position="241"/>
        <end position="261"/>
    </location>
</feature>
<dbReference type="EMBL" id="JAULSU010000001">
    <property type="protein sequence ID" value="KAK0633970.1"/>
    <property type="molecule type" value="Genomic_DNA"/>
</dbReference>
<organism evidence="2 3">
    <name type="scientific">Immersiella caudata</name>
    <dbReference type="NCBI Taxonomy" id="314043"/>
    <lineage>
        <taxon>Eukaryota</taxon>
        <taxon>Fungi</taxon>
        <taxon>Dikarya</taxon>
        <taxon>Ascomycota</taxon>
        <taxon>Pezizomycotina</taxon>
        <taxon>Sordariomycetes</taxon>
        <taxon>Sordariomycetidae</taxon>
        <taxon>Sordariales</taxon>
        <taxon>Lasiosphaeriaceae</taxon>
        <taxon>Immersiella</taxon>
    </lineage>
</organism>
<evidence type="ECO:0000313" key="3">
    <source>
        <dbReference type="Proteomes" id="UP001175000"/>
    </source>
</evidence>
<dbReference type="Proteomes" id="UP001175000">
    <property type="component" value="Unassembled WGS sequence"/>
</dbReference>